<dbReference type="InterPro" id="IPR011051">
    <property type="entry name" value="RmlC_Cupin_sf"/>
</dbReference>
<gene>
    <name evidence="7" type="ORF">pdam_00007306</name>
</gene>
<dbReference type="OMA" id="GRMRHRD"/>
<dbReference type="OrthoDB" id="198735at2759"/>
<evidence type="ECO:0000256" key="3">
    <source>
        <dbReference type="RuleBase" id="RU003457"/>
    </source>
</evidence>
<dbReference type="AlphaFoldDB" id="A0A3M6V2I9"/>
<dbReference type="Pfam" id="PF02678">
    <property type="entry name" value="Pirin"/>
    <property type="match status" value="1"/>
</dbReference>
<dbReference type="PIRSF" id="PIRSF006232">
    <property type="entry name" value="Pirin"/>
    <property type="match status" value="1"/>
</dbReference>
<dbReference type="GO" id="GO:0046872">
    <property type="term" value="F:metal ion binding"/>
    <property type="evidence" value="ECO:0007669"/>
    <property type="project" value="UniProtKB-KW"/>
</dbReference>
<proteinExistence type="inferred from homology"/>
<evidence type="ECO:0000256" key="2">
    <source>
        <dbReference type="PIRSR" id="PIRSR006232-1"/>
    </source>
</evidence>
<dbReference type="EMBL" id="RCHS01000275">
    <property type="protein sequence ID" value="RMX59788.1"/>
    <property type="molecule type" value="Genomic_DNA"/>
</dbReference>
<feature type="domain" description="Pirin N-terminal" evidence="5">
    <location>
        <begin position="42"/>
        <end position="138"/>
    </location>
</feature>
<keyword evidence="8" id="KW-1185">Reference proteome</keyword>
<dbReference type="Gene3D" id="2.60.120.10">
    <property type="entry name" value="Jelly Rolls"/>
    <property type="match status" value="2"/>
</dbReference>
<dbReference type="InterPro" id="IPR012093">
    <property type="entry name" value="Pirin"/>
</dbReference>
<feature type="compositionally biased region" description="Polar residues" evidence="4">
    <location>
        <begin position="308"/>
        <end position="325"/>
    </location>
</feature>
<dbReference type="InterPro" id="IPR014710">
    <property type="entry name" value="RmlC-like_jellyroll"/>
</dbReference>
<reference evidence="7 8" key="1">
    <citation type="journal article" date="2018" name="Sci. Rep.">
        <title>Comparative analysis of the Pocillopora damicornis genome highlights role of immune system in coral evolution.</title>
        <authorList>
            <person name="Cunning R."/>
            <person name="Bay R.A."/>
            <person name="Gillette P."/>
            <person name="Baker A.C."/>
            <person name="Traylor-Knowles N."/>
        </authorList>
    </citation>
    <scope>NUCLEOTIDE SEQUENCE [LARGE SCALE GENOMIC DNA]</scope>
    <source>
        <strain evidence="7">RSMAS</strain>
        <tissue evidence="7">Whole animal</tissue>
    </source>
</reference>
<keyword evidence="2" id="KW-0408">Iron</keyword>
<dbReference type="InterPro" id="IPR003829">
    <property type="entry name" value="Pirin_N_dom"/>
</dbReference>
<evidence type="ECO:0000256" key="1">
    <source>
        <dbReference type="ARBA" id="ARBA00008416"/>
    </source>
</evidence>
<feature type="region of interest" description="Disordered" evidence="4">
    <location>
        <begin position="302"/>
        <end position="325"/>
    </location>
</feature>
<dbReference type="InterPro" id="IPR008778">
    <property type="entry name" value="Pirin_C_dom"/>
</dbReference>
<sequence>MVFYLDLKTQDSMVVARGVTRVEKSRQMREGGGFLVRRPVGDRIDHCDPFLMLDHLGPVVYGPGEAVGAPDHPHRGFETVTYLIDGEMKHQDSAGNNGVLKEGWVQWMTAGSGVVHSEMPSDEFLKRGGRSEGFQLWVNLPAKEKMIKPRYQDTDAKKIPVVSSPDGKTKVKVIAGESLGAKAVIDTRTPIMFLDIHIQAGGSFVQDVPEQFDGFAYVWRGAGSFTDERVSVEMGMVGVLGKGNTFQINASPNEDIHVLLIAGVPINEPISRHGPFVMNKWEEIEQAFRDYQSGKLGSIEGSEERYAKTQNAVSKQKQTGTWKKK</sequence>
<dbReference type="PANTHER" id="PTHR13903:SF31">
    <property type="entry name" value="CUPIN-DOMAIN CONTAINING PROTEIN"/>
    <property type="match status" value="1"/>
</dbReference>
<accession>A0A3M6V2I9</accession>
<feature type="binding site" evidence="2">
    <location>
        <position position="72"/>
    </location>
    <ligand>
        <name>Fe cation</name>
        <dbReference type="ChEBI" id="CHEBI:24875"/>
    </ligand>
</feature>
<feature type="binding site" evidence="2">
    <location>
        <position position="118"/>
    </location>
    <ligand>
        <name>Fe cation</name>
        <dbReference type="ChEBI" id="CHEBI:24875"/>
    </ligand>
</feature>
<feature type="domain" description="Pirin C-terminal" evidence="6">
    <location>
        <begin position="194"/>
        <end position="296"/>
    </location>
</feature>
<evidence type="ECO:0000313" key="8">
    <source>
        <dbReference type="Proteomes" id="UP000275408"/>
    </source>
</evidence>
<dbReference type="Proteomes" id="UP000275408">
    <property type="component" value="Unassembled WGS sequence"/>
</dbReference>
<feature type="binding site" evidence="2">
    <location>
        <position position="116"/>
    </location>
    <ligand>
        <name>Fe cation</name>
        <dbReference type="ChEBI" id="CHEBI:24875"/>
    </ligand>
</feature>
<dbReference type="SUPFAM" id="SSF51182">
    <property type="entry name" value="RmlC-like cupins"/>
    <property type="match status" value="1"/>
</dbReference>
<dbReference type="CDD" id="cd02909">
    <property type="entry name" value="cupin_pirin_N"/>
    <property type="match status" value="1"/>
</dbReference>
<dbReference type="STRING" id="46731.A0A3M6V2I9"/>
<dbReference type="CDD" id="cd02247">
    <property type="entry name" value="cupin_pirin_C"/>
    <property type="match status" value="1"/>
</dbReference>
<keyword evidence="2" id="KW-0479">Metal-binding</keyword>
<evidence type="ECO:0000259" key="6">
    <source>
        <dbReference type="Pfam" id="PF05726"/>
    </source>
</evidence>
<evidence type="ECO:0008006" key="9">
    <source>
        <dbReference type="Google" id="ProtNLM"/>
    </source>
</evidence>
<evidence type="ECO:0000313" key="7">
    <source>
        <dbReference type="EMBL" id="RMX59788.1"/>
    </source>
</evidence>
<comment type="cofactor">
    <cofactor evidence="2">
        <name>Fe cation</name>
        <dbReference type="ChEBI" id="CHEBI:24875"/>
    </cofactor>
    <text evidence="2">Binds 1 Fe cation per subunit.</text>
</comment>
<evidence type="ECO:0000256" key="4">
    <source>
        <dbReference type="SAM" id="MobiDB-lite"/>
    </source>
</evidence>
<dbReference type="Pfam" id="PF05726">
    <property type="entry name" value="Pirin_C"/>
    <property type="match status" value="1"/>
</dbReference>
<organism evidence="7 8">
    <name type="scientific">Pocillopora damicornis</name>
    <name type="common">Cauliflower coral</name>
    <name type="synonym">Millepora damicornis</name>
    <dbReference type="NCBI Taxonomy" id="46731"/>
    <lineage>
        <taxon>Eukaryota</taxon>
        <taxon>Metazoa</taxon>
        <taxon>Cnidaria</taxon>
        <taxon>Anthozoa</taxon>
        <taxon>Hexacorallia</taxon>
        <taxon>Scleractinia</taxon>
        <taxon>Astrocoeniina</taxon>
        <taxon>Pocilloporidae</taxon>
        <taxon>Pocillopora</taxon>
    </lineage>
</organism>
<feature type="binding site" evidence="2">
    <location>
        <position position="74"/>
    </location>
    <ligand>
        <name>Fe cation</name>
        <dbReference type="ChEBI" id="CHEBI:24875"/>
    </ligand>
</feature>
<comment type="caution">
    <text evidence="7">The sequence shown here is derived from an EMBL/GenBank/DDBJ whole genome shotgun (WGS) entry which is preliminary data.</text>
</comment>
<comment type="similarity">
    <text evidence="1 3">Belongs to the pirin family.</text>
</comment>
<name>A0A3M6V2I9_POCDA</name>
<evidence type="ECO:0000259" key="5">
    <source>
        <dbReference type="Pfam" id="PF02678"/>
    </source>
</evidence>
<dbReference type="PANTHER" id="PTHR13903">
    <property type="entry name" value="PIRIN-RELATED"/>
    <property type="match status" value="1"/>
</dbReference>
<protein>
    <recommendedName>
        <fullName evidence="9">Pirin</fullName>
    </recommendedName>
</protein>